<reference evidence="5 6" key="1">
    <citation type="submission" date="2018-08" db="EMBL/GenBank/DDBJ databases">
        <title>Recombination of ecologically and evolutionarily significant loci maintains genetic cohesion in the Pseudomonas syringae species complex.</title>
        <authorList>
            <person name="Dillon M."/>
            <person name="Thakur S."/>
            <person name="Almeida R.N.D."/>
            <person name="Weir B.S."/>
            <person name="Guttman D.S."/>
        </authorList>
    </citation>
    <scope>NUCLEOTIDE SEQUENCE [LARGE SCALE GENOMIC DNA]</scope>
    <source>
        <strain evidence="5 6">ICMP 11288</strain>
    </source>
</reference>
<dbReference type="FunFam" id="3.40.47.10:FF:000049">
    <property type="entry name" value="3-oxoacyl-Acyl-carrier-protein synthase III"/>
    <property type="match status" value="1"/>
</dbReference>
<dbReference type="InterPro" id="IPR013751">
    <property type="entry name" value="ACP_syn_III_N"/>
</dbReference>
<evidence type="ECO:0000259" key="4">
    <source>
        <dbReference type="Pfam" id="PF08545"/>
    </source>
</evidence>
<dbReference type="CDD" id="cd00830">
    <property type="entry name" value="KAS_III"/>
    <property type="match status" value="1"/>
</dbReference>
<evidence type="ECO:0000256" key="2">
    <source>
        <dbReference type="ARBA" id="ARBA00023315"/>
    </source>
</evidence>
<feature type="domain" description="Beta-ketoacyl-[acyl-carrier-protein] synthase III C-terminal" evidence="3">
    <location>
        <begin position="322"/>
        <end position="411"/>
    </location>
</feature>
<dbReference type="PANTHER" id="PTHR34069:SF2">
    <property type="entry name" value="BETA-KETOACYL-[ACYL-CARRIER-PROTEIN] SYNTHASE III"/>
    <property type="match status" value="1"/>
</dbReference>
<comment type="caution">
    <text evidence="5">The sequence shown here is derived from an EMBL/GenBank/DDBJ whole genome shotgun (WGS) entry which is preliminary data.</text>
</comment>
<dbReference type="Pfam" id="PF08541">
    <property type="entry name" value="ACP_syn_III_C"/>
    <property type="match status" value="1"/>
</dbReference>
<dbReference type="Pfam" id="PF08545">
    <property type="entry name" value="ACP_syn_III"/>
    <property type="match status" value="1"/>
</dbReference>
<gene>
    <name evidence="5" type="ORF">ALP97_04882</name>
</gene>
<dbReference type="GO" id="GO:0044550">
    <property type="term" value="P:secondary metabolite biosynthetic process"/>
    <property type="evidence" value="ECO:0007669"/>
    <property type="project" value="TreeGrafter"/>
</dbReference>
<dbReference type="GO" id="GO:0006633">
    <property type="term" value="P:fatty acid biosynthetic process"/>
    <property type="evidence" value="ECO:0007669"/>
    <property type="project" value="InterPro"/>
</dbReference>
<organism evidence="5 6">
    <name type="scientific">Pseudomonas salomonii</name>
    <dbReference type="NCBI Taxonomy" id="191391"/>
    <lineage>
        <taxon>Bacteria</taxon>
        <taxon>Pseudomonadati</taxon>
        <taxon>Pseudomonadota</taxon>
        <taxon>Gammaproteobacteria</taxon>
        <taxon>Pseudomonadales</taxon>
        <taxon>Pseudomonadaceae</taxon>
        <taxon>Pseudomonas</taxon>
    </lineage>
</organism>
<evidence type="ECO:0000259" key="3">
    <source>
        <dbReference type="Pfam" id="PF08541"/>
    </source>
</evidence>
<evidence type="ECO:0000313" key="5">
    <source>
        <dbReference type="EMBL" id="RMQ91195.1"/>
    </source>
</evidence>
<dbReference type="PANTHER" id="PTHR34069">
    <property type="entry name" value="3-OXOACYL-[ACYL-CARRIER-PROTEIN] SYNTHASE 3"/>
    <property type="match status" value="1"/>
</dbReference>
<dbReference type="FunFam" id="3.40.47.10:FF:000051">
    <property type="entry name" value="3-oxoacyl-Acyl-carrier-protein synthase III"/>
    <property type="match status" value="1"/>
</dbReference>
<evidence type="ECO:0000256" key="1">
    <source>
        <dbReference type="ARBA" id="ARBA00022679"/>
    </source>
</evidence>
<dbReference type="SUPFAM" id="SSF53901">
    <property type="entry name" value="Thiolase-like"/>
    <property type="match status" value="1"/>
</dbReference>
<accession>A0A3M4QL52</accession>
<dbReference type="AlphaFoldDB" id="A0A3M4QL52"/>
<dbReference type="GO" id="GO:0004315">
    <property type="term" value="F:3-oxoacyl-[acyl-carrier-protein] synthase activity"/>
    <property type="evidence" value="ECO:0007669"/>
    <property type="project" value="InterPro"/>
</dbReference>
<protein>
    <recommendedName>
        <fullName evidence="7">Beta-ketodecanoyl-[acyl-carrier-protein] synthase</fullName>
    </recommendedName>
</protein>
<name>A0A3M4QL52_9PSED</name>
<dbReference type="Proteomes" id="UP000277179">
    <property type="component" value="Unassembled WGS sequence"/>
</dbReference>
<evidence type="ECO:0000313" key="6">
    <source>
        <dbReference type="Proteomes" id="UP000277179"/>
    </source>
</evidence>
<keyword evidence="1" id="KW-0808">Transferase</keyword>
<dbReference type="Gene3D" id="3.40.47.10">
    <property type="match status" value="2"/>
</dbReference>
<dbReference type="InterPro" id="IPR016039">
    <property type="entry name" value="Thiolase-like"/>
</dbReference>
<dbReference type="InterPro" id="IPR013747">
    <property type="entry name" value="ACP_syn_III_C"/>
</dbReference>
<keyword evidence="2" id="KW-0012">Acyltransferase</keyword>
<dbReference type="NCBIfam" id="NF005703">
    <property type="entry name" value="PRK07515.1"/>
    <property type="match status" value="1"/>
</dbReference>
<feature type="domain" description="Beta-ketoacyl-[acyl-carrier-protein] synthase III N-terminal" evidence="4">
    <location>
        <begin position="190"/>
        <end position="265"/>
    </location>
</feature>
<proteinExistence type="predicted"/>
<sequence length="413" mass="45136">MWRDGIKRCQFDARWRASNDLKFGTTVPISSLPDRFRGTTVHNVVISGTGLYTPANSISNEELVQSFNAYVQQFNSDNAAAIERGEVQALTESSAAFIEKASGIKSRFVMDKDGILDPQRMAPRLPERSNDEWSVLCQMAIGAAEQALQRAGKTAADIDGVIVACSNLQRAYPAIAIEVQEALGIQGFGFDMNVACSSATFGIQNAANSIQLGQARAILMVNPEVCTGHLNFRDRDSHFIFGDAATAVILERADLATSEHQFDVVSTKLLTKFSNNIRNNFGFLNRTAEEGIGAPDKLFVQEGRKVFRDVCPMVAELIGVHLEENQLNVTDVKRFWLHQANLSMNHLIVKKLLGREASVEEAPVILDTYANTSSAGSVIAFHTYQDDLPKGSVAVLSSFGAGYSIGSVILRKR</sequence>
<dbReference type="EMBL" id="RBRL01000091">
    <property type="protein sequence ID" value="RMQ91195.1"/>
    <property type="molecule type" value="Genomic_DNA"/>
</dbReference>
<evidence type="ECO:0008006" key="7">
    <source>
        <dbReference type="Google" id="ProtNLM"/>
    </source>
</evidence>